<evidence type="ECO:0000256" key="1">
    <source>
        <dbReference type="ARBA" id="ARBA00006484"/>
    </source>
</evidence>
<dbReference type="Gene3D" id="3.40.50.720">
    <property type="entry name" value="NAD(P)-binding Rossmann-like Domain"/>
    <property type="match status" value="1"/>
</dbReference>
<dbReference type="AlphaFoldDB" id="A0A1F5B457"/>
<accession>A0A1F5B457</accession>
<dbReference type="SUPFAM" id="SSF51735">
    <property type="entry name" value="NAD(P)-binding Rossmann-fold domains"/>
    <property type="match status" value="1"/>
</dbReference>
<name>A0A1F5B457_9BACT</name>
<evidence type="ECO:0008006" key="4">
    <source>
        <dbReference type="Google" id="ProtNLM"/>
    </source>
</evidence>
<protein>
    <recommendedName>
        <fullName evidence="4">Oxidoreductase</fullName>
    </recommendedName>
</protein>
<dbReference type="FunFam" id="3.40.50.720:FF:000084">
    <property type="entry name" value="Short-chain dehydrogenase reductase"/>
    <property type="match status" value="1"/>
</dbReference>
<evidence type="ECO:0000313" key="3">
    <source>
        <dbReference type="Proteomes" id="UP000176431"/>
    </source>
</evidence>
<comment type="caution">
    <text evidence="2">The sequence shown here is derived from an EMBL/GenBank/DDBJ whole genome shotgun (WGS) entry which is preliminary data.</text>
</comment>
<dbReference type="InterPro" id="IPR002347">
    <property type="entry name" value="SDR_fam"/>
</dbReference>
<evidence type="ECO:0000313" key="2">
    <source>
        <dbReference type="EMBL" id="OGD25344.1"/>
    </source>
</evidence>
<comment type="similarity">
    <text evidence="1">Belongs to the short-chain dehydrogenases/reductases (SDR) family.</text>
</comment>
<dbReference type="PRINTS" id="PR00081">
    <property type="entry name" value="GDHRDH"/>
</dbReference>
<gene>
    <name evidence="2" type="ORF">A2819_00425</name>
</gene>
<dbReference type="EMBL" id="MEYK01000015">
    <property type="protein sequence ID" value="OGD25344.1"/>
    <property type="molecule type" value="Genomic_DNA"/>
</dbReference>
<dbReference type="Pfam" id="PF13561">
    <property type="entry name" value="adh_short_C2"/>
    <property type="match status" value="1"/>
</dbReference>
<proteinExistence type="inferred from homology"/>
<dbReference type="PRINTS" id="PR00080">
    <property type="entry name" value="SDRFAMILY"/>
</dbReference>
<reference evidence="2 3" key="1">
    <citation type="journal article" date="2016" name="Nat. Commun.">
        <title>Thousands of microbial genomes shed light on interconnected biogeochemical processes in an aquifer system.</title>
        <authorList>
            <person name="Anantharaman K."/>
            <person name="Brown C.T."/>
            <person name="Hug L.A."/>
            <person name="Sharon I."/>
            <person name="Castelle C.J."/>
            <person name="Probst A.J."/>
            <person name="Thomas B.C."/>
            <person name="Singh A."/>
            <person name="Wilkins M.J."/>
            <person name="Karaoz U."/>
            <person name="Brodie E.L."/>
            <person name="Williams K.H."/>
            <person name="Hubbard S.S."/>
            <person name="Banfield J.F."/>
        </authorList>
    </citation>
    <scope>NUCLEOTIDE SEQUENCE [LARGE SCALE GENOMIC DNA]</scope>
</reference>
<dbReference type="GO" id="GO:0016616">
    <property type="term" value="F:oxidoreductase activity, acting on the CH-OH group of donors, NAD or NADP as acceptor"/>
    <property type="evidence" value="ECO:0007669"/>
    <property type="project" value="TreeGrafter"/>
</dbReference>
<organism evidence="2 3">
    <name type="scientific">Candidatus Azambacteria bacterium RIFCSPHIGHO2_01_FULL_40_24</name>
    <dbReference type="NCBI Taxonomy" id="1797301"/>
    <lineage>
        <taxon>Bacteria</taxon>
        <taxon>Candidatus Azamiibacteriota</taxon>
    </lineage>
</organism>
<dbReference type="Proteomes" id="UP000176431">
    <property type="component" value="Unassembled WGS sequence"/>
</dbReference>
<sequence>MNSKALDKFSLEGKVVVITGGAGFLGMQYAKSLGEAGAKIAVWDNNDVPYALAICGLDLMAAGIQGYFFIRVDVANEQEVKEAVDYTLTRFGRIDVLINNAAMNPAVGNEESKKQFVPYDEYPIDLFRKEIDVNLVGPMICMKAVISIMKKQGGGVIVNVASEVSSIAHDHRVYNDPENRKYKSPAYTASKTALVGLTRQMAAYLGQYNIRVNAFSPGGVETDKMPADFVKRFGDANMLGRMAKENEYVAAMMFLCSDASSFMTGANLTVDGGKSAW</sequence>
<dbReference type="InterPro" id="IPR036291">
    <property type="entry name" value="NAD(P)-bd_dom_sf"/>
</dbReference>
<dbReference type="PANTHER" id="PTHR42760">
    <property type="entry name" value="SHORT-CHAIN DEHYDROGENASES/REDUCTASES FAMILY MEMBER"/>
    <property type="match status" value="1"/>
</dbReference>